<accession>A0A3B0Z6R6</accession>
<protein>
    <submittedName>
        <fullName evidence="1">Uncharacterized protein</fullName>
    </submittedName>
</protein>
<organism evidence="1">
    <name type="scientific">hydrothermal vent metagenome</name>
    <dbReference type="NCBI Taxonomy" id="652676"/>
    <lineage>
        <taxon>unclassified sequences</taxon>
        <taxon>metagenomes</taxon>
        <taxon>ecological metagenomes</taxon>
    </lineage>
</organism>
<dbReference type="EMBL" id="UOFP01000064">
    <property type="protein sequence ID" value="VAW84670.1"/>
    <property type="molecule type" value="Genomic_DNA"/>
</dbReference>
<reference evidence="1" key="1">
    <citation type="submission" date="2018-06" db="EMBL/GenBank/DDBJ databases">
        <authorList>
            <person name="Zhirakovskaya E."/>
        </authorList>
    </citation>
    <scope>NUCLEOTIDE SEQUENCE</scope>
</reference>
<evidence type="ECO:0000313" key="1">
    <source>
        <dbReference type="EMBL" id="VAW84670.1"/>
    </source>
</evidence>
<name>A0A3B0Z6R6_9ZZZZ</name>
<feature type="non-terminal residue" evidence="1">
    <location>
        <position position="1"/>
    </location>
</feature>
<sequence>YHRRWDIEKYFDNFKNDMANAKAWGKSRECIEQQSLLAMAS</sequence>
<proteinExistence type="predicted"/>
<dbReference type="AlphaFoldDB" id="A0A3B0Z6R6"/>
<gene>
    <name evidence="1" type="ORF">MNBD_GAMMA18-1212</name>
</gene>